<gene>
    <name evidence="2" type="ORF">O181_009213</name>
</gene>
<evidence type="ECO:0000256" key="1">
    <source>
        <dbReference type="SAM" id="MobiDB-lite"/>
    </source>
</evidence>
<dbReference type="Proteomes" id="UP000765509">
    <property type="component" value="Unassembled WGS sequence"/>
</dbReference>
<proteinExistence type="predicted"/>
<sequence>MSSKLTELTESHPSVLTPSALCGAGNLSQLFLPWSMSSSGHFAPSQADDGYKEVEVLDPSCTEYFMKGKECFQNFNPKYSKCHFCFVEKKPCHCPGMPDSNVRRYLWSKKDGPFGKAFPVSEAPTPDGTSGYSNCNSEVPISRINTEGVVKRIRQIAASPTNPNAEGSDELDGEESFQSQLVSSTPRNFQPVLSTIPPPSKSPCTARPALVSTVRPSPIPQSINSPIVTSQQLQPVASSSRRREDHSPLLFPAPQVFQKREN</sequence>
<dbReference type="EMBL" id="AVOT02002204">
    <property type="protein sequence ID" value="MBW0469498.1"/>
    <property type="molecule type" value="Genomic_DNA"/>
</dbReference>
<reference evidence="2" key="1">
    <citation type="submission" date="2021-03" db="EMBL/GenBank/DDBJ databases">
        <title>Draft genome sequence of rust myrtle Austropuccinia psidii MF-1, a brazilian biotype.</title>
        <authorList>
            <person name="Quecine M.C."/>
            <person name="Pachon D.M.R."/>
            <person name="Bonatelli M.L."/>
            <person name="Correr F.H."/>
            <person name="Franceschini L.M."/>
            <person name="Leite T.F."/>
            <person name="Margarido G.R.A."/>
            <person name="Almeida C.A."/>
            <person name="Ferrarezi J.A."/>
            <person name="Labate C.A."/>
        </authorList>
    </citation>
    <scope>NUCLEOTIDE SEQUENCE</scope>
    <source>
        <strain evidence="2">MF-1</strain>
    </source>
</reference>
<feature type="compositionally biased region" description="Polar residues" evidence="1">
    <location>
        <begin position="228"/>
        <end position="239"/>
    </location>
</feature>
<evidence type="ECO:0000313" key="2">
    <source>
        <dbReference type="EMBL" id="MBW0469498.1"/>
    </source>
</evidence>
<comment type="caution">
    <text evidence="2">The sequence shown here is derived from an EMBL/GenBank/DDBJ whole genome shotgun (WGS) entry which is preliminary data.</text>
</comment>
<name>A0A9Q3BQX5_9BASI</name>
<keyword evidence="3" id="KW-1185">Reference proteome</keyword>
<dbReference type="AlphaFoldDB" id="A0A9Q3BQX5"/>
<accession>A0A9Q3BQX5</accession>
<organism evidence="2 3">
    <name type="scientific">Austropuccinia psidii MF-1</name>
    <dbReference type="NCBI Taxonomy" id="1389203"/>
    <lineage>
        <taxon>Eukaryota</taxon>
        <taxon>Fungi</taxon>
        <taxon>Dikarya</taxon>
        <taxon>Basidiomycota</taxon>
        <taxon>Pucciniomycotina</taxon>
        <taxon>Pucciniomycetes</taxon>
        <taxon>Pucciniales</taxon>
        <taxon>Sphaerophragmiaceae</taxon>
        <taxon>Austropuccinia</taxon>
    </lineage>
</organism>
<evidence type="ECO:0000313" key="3">
    <source>
        <dbReference type="Proteomes" id="UP000765509"/>
    </source>
</evidence>
<feature type="region of interest" description="Disordered" evidence="1">
    <location>
        <begin position="157"/>
        <end position="262"/>
    </location>
</feature>
<protein>
    <submittedName>
        <fullName evidence="2">Uncharacterized protein</fullName>
    </submittedName>
</protein>
<feature type="compositionally biased region" description="Polar residues" evidence="1">
    <location>
        <begin position="176"/>
        <end position="193"/>
    </location>
</feature>